<dbReference type="GO" id="GO:0009986">
    <property type="term" value="C:cell surface"/>
    <property type="evidence" value="ECO:0007669"/>
    <property type="project" value="InterPro"/>
</dbReference>
<protein>
    <submittedName>
        <fullName evidence="7">Transthyretin-like family-containing protein</fullName>
    </submittedName>
</protein>
<dbReference type="PANTHER" id="PTHR21700:SF112">
    <property type="entry name" value="TRANSTHYRETIN-RELATED FAMILY DOMAIN"/>
    <property type="match status" value="1"/>
</dbReference>
<dbReference type="InterPro" id="IPR001534">
    <property type="entry name" value="Transthyretin-like"/>
</dbReference>
<keyword evidence="4 5" id="KW-0732">Signal</keyword>
<dbReference type="InterPro" id="IPR038479">
    <property type="entry name" value="Transthyretin-like_sf"/>
</dbReference>
<comment type="similarity">
    <text evidence="2">Belongs to the nematode transthyretin-like family.</text>
</comment>
<evidence type="ECO:0000256" key="4">
    <source>
        <dbReference type="ARBA" id="ARBA00022729"/>
    </source>
</evidence>
<evidence type="ECO:0000256" key="2">
    <source>
        <dbReference type="ARBA" id="ARBA00010112"/>
    </source>
</evidence>
<evidence type="ECO:0000313" key="7">
    <source>
        <dbReference type="WBParaSite" id="SPAL_0000739000.1"/>
    </source>
</evidence>
<evidence type="ECO:0000256" key="3">
    <source>
        <dbReference type="ARBA" id="ARBA00022525"/>
    </source>
</evidence>
<organism evidence="6 7">
    <name type="scientific">Strongyloides papillosus</name>
    <name type="common">Intestinal threadworm</name>
    <dbReference type="NCBI Taxonomy" id="174720"/>
    <lineage>
        <taxon>Eukaryota</taxon>
        <taxon>Metazoa</taxon>
        <taxon>Ecdysozoa</taxon>
        <taxon>Nematoda</taxon>
        <taxon>Chromadorea</taxon>
        <taxon>Rhabditida</taxon>
        <taxon>Tylenchina</taxon>
        <taxon>Panagrolaimomorpha</taxon>
        <taxon>Strongyloidoidea</taxon>
        <taxon>Strongyloididae</taxon>
        <taxon>Strongyloides</taxon>
    </lineage>
</organism>
<dbReference type="Proteomes" id="UP000046392">
    <property type="component" value="Unplaced"/>
</dbReference>
<evidence type="ECO:0000313" key="6">
    <source>
        <dbReference type="Proteomes" id="UP000046392"/>
    </source>
</evidence>
<dbReference type="WBParaSite" id="SPAL_0000739000.1">
    <property type="protein sequence ID" value="SPAL_0000739000.1"/>
    <property type="gene ID" value="SPAL_0000739000"/>
</dbReference>
<evidence type="ECO:0000256" key="1">
    <source>
        <dbReference type="ARBA" id="ARBA00004613"/>
    </source>
</evidence>
<evidence type="ECO:0000256" key="5">
    <source>
        <dbReference type="SAM" id="SignalP"/>
    </source>
</evidence>
<dbReference type="GO" id="GO:0005576">
    <property type="term" value="C:extracellular region"/>
    <property type="evidence" value="ECO:0007669"/>
    <property type="project" value="UniProtKB-SubCell"/>
</dbReference>
<dbReference type="AlphaFoldDB" id="A0A0N5BNB1"/>
<dbReference type="Gene3D" id="2.60.40.3330">
    <property type="match status" value="1"/>
</dbReference>
<name>A0A0N5BNB1_STREA</name>
<comment type="subcellular location">
    <subcellularLocation>
        <location evidence="1">Secreted</location>
    </subcellularLocation>
</comment>
<dbReference type="Pfam" id="PF01060">
    <property type="entry name" value="TTR-52"/>
    <property type="match status" value="1"/>
</dbReference>
<accession>A0A0N5BNB1</accession>
<dbReference type="PANTHER" id="PTHR21700">
    <property type="entry name" value="TRANSTHYRETIN-LIKE FAMILY PROTEIN-RELATED"/>
    <property type="match status" value="1"/>
</dbReference>
<keyword evidence="3" id="KW-0964">Secreted</keyword>
<keyword evidence="6" id="KW-1185">Reference proteome</keyword>
<feature type="chain" id="PRO_5005894566" evidence="5">
    <location>
        <begin position="18"/>
        <end position="142"/>
    </location>
</feature>
<reference evidence="7" key="1">
    <citation type="submission" date="2017-02" db="UniProtKB">
        <authorList>
            <consortium name="WormBaseParasite"/>
        </authorList>
    </citation>
    <scope>IDENTIFICATION</scope>
</reference>
<proteinExistence type="inferred from homology"/>
<sequence>MIFLFNAFICIILVSFSSPLMKKQQYVRVVGKLICNDKPVVNEKVKLWNNNKFRRDDQLAEVKTNSSGYYEIQGALGSIFTLDVRLKFYTNCGDDKKLCQRKIVLTVPETHLSRCKSNITTFDGGIINLAFKFPGETRDCIN</sequence>
<feature type="signal peptide" evidence="5">
    <location>
        <begin position="1"/>
        <end position="17"/>
    </location>
</feature>